<organism evidence="2 3">
    <name type="scientific">Trichinella papuae</name>
    <dbReference type="NCBI Taxonomy" id="268474"/>
    <lineage>
        <taxon>Eukaryota</taxon>
        <taxon>Metazoa</taxon>
        <taxon>Ecdysozoa</taxon>
        <taxon>Nematoda</taxon>
        <taxon>Enoplea</taxon>
        <taxon>Dorylaimia</taxon>
        <taxon>Trichinellida</taxon>
        <taxon>Trichinellidae</taxon>
        <taxon>Trichinella</taxon>
    </lineage>
</organism>
<evidence type="ECO:0000256" key="1">
    <source>
        <dbReference type="SAM" id="Phobius"/>
    </source>
</evidence>
<protein>
    <submittedName>
        <fullName evidence="2">Uncharacterized protein</fullName>
    </submittedName>
</protein>
<evidence type="ECO:0000313" key="2">
    <source>
        <dbReference type="EMBL" id="KRZ73978.1"/>
    </source>
</evidence>
<dbReference type="Proteomes" id="UP000054843">
    <property type="component" value="Unassembled WGS sequence"/>
</dbReference>
<evidence type="ECO:0000313" key="3">
    <source>
        <dbReference type="Proteomes" id="UP000054843"/>
    </source>
</evidence>
<name>A0A0V1MQH3_9BILA</name>
<reference evidence="2 3" key="1">
    <citation type="submission" date="2015-01" db="EMBL/GenBank/DDBJ databases">
        <title>Evolution of Trichinella species and genotypes.</title>
        <authorList>
            <person name="Korhonen P.K."/>
            <person name="Edoardo P."/>
            <person name="Giuseppe L.R."/>
            <person name="Gasser R.B."/>
        </authorList>
    </citation>
    <scope>NUCLEOTIDE SEQUENCE [LARGE SCALE GENOMIC DNA]</scope>
    <source>
        <strain evidence="2">ISS1980</strain>
    </source>
</reference>
<comment type="caution">
    <text evidence="2">The sequence shown here is derived from an EMBL/GenBank/DDBJ whole genome shotgun (WGS) entry which is preliminary data.</text>
</comment>
<gene>
    <name evidence="2" type="ORF">T10_5727</name>
</gene>
<sequence length="72" mass="8257">MLQNDFTILFAIFFCHIFVLLCLKKHTLNNFKTSFHISLLCEICLIRAKHHYSTSGSFSCMDNTLTVNKGAN</sequence>
<keyword evidence="1" id="KW-0472">Membrane</keyword>
<keyword evidence="1" id="KW-0812">Transmembrane</keyword>
<keyword evidence="3" id="KW-1185">Reference proteome</keyword>
<dbReference type="EMBL" id="JYDO01000056">
    <property type="protein sequence ID" value="KRZ73978.1"/>
    <property type="molecule type" value="Genomic_DNA"/>
</dbReference>
<feature type="transmembrane region" description="Helical" evidence="1">
    <location>
        <begin position="6"/>
        <end position="23"/>
    </location>
</feature>
<dbReference type="AlphaFoldDB" id="A0A0V1MQH3"/>
<accession>A0A0V1MQH3</accession>
<proteinExistence type="predicted"/>
<keyword evidence="1" id="KW-1133">Transmembrane helix</keyword>